<dbReference type="GO" id="GO:0012505">
    <property type="term" value="C:endomembrane system"/>
    <property type="evidence" value="ECO:0007669"/>
    <property type="project" value="UniProtKB-SubCell"/>
</dbReference>
<evidence type="ECO:0000256" key="2">
    <source>
        <dbReference type="ARBA" id="ARBA00022692"/>
    </source>
</evidence>
<evidence type="ECO:0000313" key="8">
    <source>
        <dbReference type="Proteomes" id="UP000176504"/>
    </source>
</evidence>
<evidence type="ECO:0000313" key="7">
    <source>
        <dbReference type="EMBL" id="OGC55765.1"/>
    </source>
</evidence>
<dbReference type="GO" id="GO:0030026">
    <property type="term" value="P:intracellular manganese ion homeostasis"/>
    <property type="evidence" value="ECO:0007669"/>
    <property type="project" value="InterPro"/>
</dbReference>
<keyword evidence="3 6" id="KW-1133">Transmembrane helix</keyword>
<keyword evidence="4 6" id="KW-0472">Membrane</keyword>
<feature type="transmembrane region" description="Helical" evidence="6">
    <location>
        <begin position="137"/>
        <end position="160"/>
    </location>
</feature>
<keyword evidence="2 6" id="KW-0812">Transmembrane</keyword>
<protein>
    <recommendedName>
        <fullName evidence="9">Iron transporter</fullName>
    </recommendedName>
</protein>
<evidence type="ECO:0000256" key="4">
    <source>
        <dbReference type="ARBA" id="ARBA00023136"/>
    </source>
</evidence>
<evidence type="ECO:0000256" key="6">
    <source>
        <dbReference type="SAM" id="Phobius"/>
    </source>
</evidence>
<evidence type="ECO:0000256" key="5">
    <source>
        <dbReference type="SAM" id="Coils"/>
    </source>
</evidence>
<feature type="transmembrane region" description="Helical" evidence="6">
    <location>
        <begin position="197"/>
        <end position="219"/>
    </location>
</feature>
<proteinExistence type="predicted"/>
<dbReference type="GO" id="GO:0005384">
    <property type="term" value="F:manganese ion transmembrane transporter activity"/>
    <property type="evidence" value="ECO:0007669"/>
    <property type="project" value="InterPro"/>
</dbReference>
<accession>A0A1F4VF30</accession>
<dbReference type="AlphaFoldDB" id="A0A1F4VF30"/>
<comment type="caution">
    <text evidence="7">The sequence shown here is derived from an EMBL/GenBank/DDBJ whole genome shotgun (WGS) entry which is preliminary data.</text>
</comment>
<feature type="coiled-coil region" evidence="5">
    <location>
        <begin position="57"/>
        <end position="84"/>
    </location>
</feature>
<evidence type="ECO:0000256" key="1">
    <source>
        <dbReference type="ARBA" id="ARBA00004127"/>
    </source>
</evidence>
<comment type="subcellular location">
    <subcellularLocation>
        <location evidence="1">Endomembrane system</location>
        <topology evidence="1">Multi-pass membrane protein</topology>
    </subcellularLocation>
</comment>
<sequence length="224" mass="24375">MFQKNLRDIILGGQDGIVNVLGVVLGVSAATSDLKIIIVSGLAATFAESISMAAVAYTSTEAELSEYQKNLKSEKEDIKNDREGEVEDVRKVFRKWGFEADLLEKAVQKITETKERWASFMMQEELKLSKSQIEKPFYSAVVVGTSSLLGSFIPLLPFFFIKEVLASAYLALILSATTLFALGFLKAKKTVGNPLNSGIKMMAIGMASAVVGYIIGYILGGKNI</sequence>
<name>A0A1F4VF30_UNCKA</name>
<evidence type="ECO:0008006" key="9">
    <source>
        <dbReference type="Google" id="ProtNLM"/>
    </source>
</evidence>
<reference evidence="7 8" key="1">
    <citation type="journal article" date="2016" name="Nat. Commun.">
        <title>Thousands of microbial genomes shed light on interconnected biogeochemical processes in an aquifer system.</title>
        <authorList>
            <person name="Anantharaman K."/>
            <person name="Brown C.T."/>
            <person name="Hug L.A."/>
            <person name="Sharon I."/>
            <person name="Castelle C.J."/>
            <person name="Probst A.J."/>
            <person name="Thomas B.C."/>
            <person name="Singh A."/>
            <person name="Wilkins M.J."/>
            <person name="Karaoz U."/>
            <person name="Brodie E.L."/>
            <person name="Williams K.H."/>
            <person name="Hubbard S.S."/>
            <person name="Banfield J.F."/>
        </authorList>
    </citation>
    <scope>NUCLEOTIDE SEQUENCE [LARGE SCALE GENOMIC DNA]</scope>
</reference>
<organism evidence="7 8">
    <name type="scientific">candidate division WWE3 bacterium RIFCSPLOWO2_01_FULL_41_18</name>
    <dbReference type="NCBI Taxonomy" id="1802625"/>
    <lineage>
        <taxon>Bacteria</taxon>
        <taxon>Katanobacteria</taxon>
    </lineage>
</organism>
<dbReference type="EMBL" id="MEVI01000001">
    <property type="protein sequence ID" value="OGC55765.1"/>
    <property type="molecule type" value="Genomic_DNA"/>
</dbReference>
<keyword evidence="5" id="KW-0175">Coiled coil</keyword>
<dbReference type="Pfam" id="PF01988">
    <property type="entry name" value="VIT1"/>
    <property type="match status" value="1"/>
</dbReference>
<dbReference type="Proteomes" id="UP000176504">
    <property type="component" value="Unassembled WGS sequence"/>
</dbReference>
<gene>
    <name evidence="7" type="ORF">A3A78_01860</name>
</gene>
<evidence type="ECO:0000256" key="3">
    <source>
        <dbReference type="ARBA" id="ARBA00022989"/>
    </source>
</evidence>
<dbReference type="InterPro" id="IPR008217">
    <property type="entry name" value="Ccc1_fam"/>
</dbReference>
<feature type="transmembrane region" description="Helical" evidence="6">
    <location>
        <begin position="166"/>
        <end position="185"/>
    </location>
</feature>
<dbReference type="PANTHER" id="PTHR31851">
    <property type="entry name" value="FE(2+)/MN(2+) TRANSPORTER PCL1"/>
    <property type="match status" value="1"/>
</dbReference>